<dbReference type="EMBL" id="AYXT01000009">
    <property type="protein sequence ID" value="ETF02752.1"/>
    <property type="molecule type" value="Genomic_DNA"/>
</dbReference>
<organism evidence="8 9">
    <name type="scientific">Advenella kashmirensis W13003</name>
    <dbReference type="NCBI Taxonomy" id="1424334"/>
    <lineage>
        <taxon>Bacteria</taxon>
        <taxon>Pseudomonadati</taxon>
        <taxon>Pseudomonadota</taxon>
        <taxon>Betaproteobacteria</taxon>
        <taxon>Burkholderiales</taxon>
        <taxon>Alcaligenaceae</taxon>
    </lineage>
</organism>
<dbReference type="InterPro" id="IPR029052">
    <property type="entry name" value="Metallo-depent_PP-like"/>
</dbReference>
<dbReference type="HOGENOM" id="CLU_061126_1_0_4"/>
<dbReference type="InterPro" id="IPR043461">
    <property type="entry name" value="LpxH-like"/>
</dbReference>
<keyword evidence="1" id="KW-1003">Cell membrane</keyword>
<keyword evidence="5" id="KW-0464">Manganese</keyword>
<protein>
    <submittedName>
        <fullName evidence="8">Metallophosphatase</fullName>
    </submittedName>
</protein>
<dbReference type="RefSeq" id="WP_024004551.1">
    <property type="nucleotide sequence ID" value="NZ_KI650979.1"/>
</dbReference>
<dbReference type="OrthoDB" id="9802481at2"/>
<dbReference type="CDD" id="cd07398">
    <property type="entry name" value="MPP_YbbF-LpxH"/>
    <property type="match status" value="1"/>
</dbReference>
<dbReference type="GO" id="GO:0016020">
    <property type="term" value="C:membrane"/>
    <property type="evidence" value="ECO:0007669"/>
    <property type="project" value="GOC"/>
</dbReference>
<dbReference type="InterPro" id="IPR004843">
    <property type="entry name" value="Calcineurin-like_PHP"/>
</dbReference>
<evidence type="ECO:0000259" key="7">
    <source>
        <dbReference type="Pfam" id="PF00149"/>
    </source>
</evidence>
<dbReference type="STRING" id="1424334.W822_07865"/>
<dbReference type="Gene3D" id="3.60.21.10">
    <property type="match status" value="1"/>
</dbReference>
<feature type="domain" description="Calcineurin-like phosphoesterase" evidence="7">
    <location>
        <begin position="10"/>
        <end position="209"/>
    </location>
</feature>
<keyword evidence="2" id="KW-0997">Cell inner membrane</keyword>
<dbReference type="Pfam" id="PF00149">
    <property type="entry name" value="Metallophos"/>
    <property type="match status" value="1"/>
</dbReference>
<feature type="region of interest" description="Disordered" evidence="6">
    <location>
        <begin position="269"/>
        <end position="310"/>
    </location>
</feature>
<evidence type="ECO:0000256" key="3">
    <source>
        <dbReference type="ARBA" id="ARBA00022723"/>
    </source>
</evidence>
<reference evidence="8 9" key="1">
    <citation type="journal article" date="2014" name="Genome Announc.">
        <title>Draft Genome Sequence of Advenella kashmirensis Strain W13003, a Polycyclic Aromatic Hydrocarbon-Degrading Bacterium.</title>
        <authorList>
            <person name="Wang X."/>
            <person name="Jin D."/>
            <person name="Zhou L."/>
            <person name="Wu L."/>
            <person name="An W."/>
            <person name="Zhao L."/>
        </authorList>
    </citation>
    <scope>NUCLEOTIDE SEQUENCE [LARGE SCALE GENOMIC DNA]</scope>
    <source>
        <strain evidence="8 9">W13003</strain>
    </source>
</reference>
<keyword evidence="9" id="KW-1185">Reference proteome</keyword>
<accession>V8QSY3</accession>
<comment type="caution">
    <text evidence="8">The sequence shown here is derived from an EMBL/GenBank/DDBJ whole genome shotgun (WGS) entry which is preliminary data.</text>
</comment>
<evidence type="ECO:0000313" key="9">
    <source>
        <dbReference type="Proteomes" id="UP000018733"/>
    </source>
</evidence>
<dbReference type="PANTHER" id="PTHR34990">
    <property type="entry name" value="UDP-2,3-DIACYLGLUCOSAMINE HYDROLASE-RELATED"/>
    <property type="match status" value="1"/>
</dbReference>
<dbReference type="PATRIC" id="fig|1424334.3.peg.1572"/>
<gene>
    <name evidence="8" type="ORF">W822_07865</name>
</gene>
<dbReference type="GO" id="GO:0046872">
    <property type="term" value="F:metal ion binding"/>
    <property type="evidence" value="ECO:0007669"/>
    <property type="project" value="UniProtKB-KW"/>
</dbReference>
<sequence>MSEHPTTHYRTIWISDVHLGTKGCQATALLDFLKHTESDTLYLVGDIIDGWQLKGKWFWPQSHNDVIQKLLRKCRQGTRVIYVPGNHDSFARHYVEQNFGGIEVVEETEHVTADGRRLWILHGDRFDGVVQFAPWLAYVGDHLYTVALTFNMWLNNARARMGLGYWSLSQYLKQKVKNAVSYISAFEDAVMQEARKNNYDGVVCGHIHKAEIREVDGILYCNDGDWVESMTALVEHEDGSLHIVTWTPPTVVREKKTRRSRLRGAVVMPQQAEDPIAEPVARVAREQEADPPAPTEETGKEEDARSVIQA</sequence>
<evidence type="ECO:0000256" key="6">
    <source>
        <dbReference type="SAM" id="MobiDB-lite"/>
    </source>
</evidence>
<evidence type="ECO:0000256" key="5">
    <source>
        <dbReference type="ARBA" id="ARBA00023211"/>
    </source>
</evidence>
<dbReference type="GO" id="GO:0009245">
    <property type="term" value="P:lipid A biosynthetic process"/>
    <property type="evidence" value="ECO:0007669"/>
    <property type="project" value="TreeGrafter"/>
</dbReference>
<dbReference type="Proteomes" id="UP000018733">
    <property type="component" value="Unassembled WGS sequence"/>
</dbReference>
<keyword evidence="3" id="KW-0479">Metal-binding</keyword>
<evidence type="ECO:0000256" key="4">
    <source>
        <dbReference type="ARBA" id="ARBA00023136"/>
    </source>
</evidence>
<proteinExistence type="predicted"/>
<evidence type="ECO:0000256" key="1">
    <source>
        <dbReference type="ARBA" id="ARBA00022475"/>
    </source>
</evidence>
<dbReference type="eggNOG" id="COG2908">
    <property type="taxonomic scope" value="Bacteria"/>
</dbReference>
<dbReference type="PANTHER" id="PTHR34990:SF2">
    <property type="entry name" value="BLL8164 PROTEIN"/>
    <property type="match status" value="1"/>
</dbReference>
<keyword evidence="4" id="KW-0472">Membrane</keyword>
<evidence type="ECO:0000313" key="8">
    <source>
        <dbReference type="EMBL" id="ETF02752.1"/>
    </source>
</evidence>
<dbReference type="SUPFAM" id="SSF56300">
    <property type="entry name" value="Metallo-dependent phosphatases"/>
    <property type="match status" value="1"/>
</dbReference>
<feature type="compositionally biased region" description="Basic and acidic residues" evidence="6">
    <location>
        <begin position="297"/>
        <end position="310"/>
    </location>
</feature>
<name>V8QSY3_9BURK</name>
<dbReference type="GO" id="GO:0008758">
    <property type="term" value="F:UDP-2,3-diacylglucosamine hydrolase activity"/>
    <property type="evidence" value="ECO:0007669"/>
    <property type="project" value="TreeGrafter"/>
</dbReference>
<evidence type="ECO:0000256" key="2">
    <source>
        <dbReference type="ARBA" id="ARBA00022519"/>
    </source>
</evidence>
<dbReference type="AlphaFoldDB" id="V8QSY3"/>